<dbReference type="GO" id="GO:0006508">
    <property type="term" value="P:proteolysis"/>
    <property type="evidence" value="ECO:0007669"/>
    <property type="project" value="InterPro"/>
</dbReference>
<gene>
    <name evidence="5" type="primary">CSON000021</name>
</gene>
<dbReference type="Gene3D" id="2.40.10.10">
    <property type="entry name" value="Trypsin-like serine proteases"/>
    <property type="match status" value="2"/>
</dbReference>
<evidence type="ECO:0000256" key="1">
    <source>
        <dbReference type="ARBA" id="ARBA00023157"/>
    </source>
</evidence>
<accession>A0A336MG85</accession>
<feature type="transmembrane region" description="Helical" evidence="3">
    <location>
        <begin position="12"/>
        <end position="30"/>
    </location>
</feature>
<dbReference type="SMART" id="SM00020">
    <property type="entry name" value="Tryp_SPc"/>
    <property type="match status" value="1"/>
</dbReference>
<dbReference type="SUPFAM" id="SSF50494">
    <property type="entry name" value="Trypsin-like serine proteases"/>
    <property type="match status" value="1"/>
</dbReference>
<dbReference type="VEuPathDB" id="VectorBase:CSON000021"/>
<dbReference type="PROSITE" id="PS50240">
    <property type="entry name" value="TRYPSIN_DOM"/>
    <property type="match status" value="1"/>
</dbReference>
<dbReference type="PANTHER" id="PTHR24250:SF50">
    <property type="entry name" value="PEPTIDASE S1 DOMAIN-CONTAINING PROTEIN"/>
    <property type="match status" value="1"/>
</dbReference>
<dbReference type="PANTHER" id="PTHR24250">
    <property type="entry name" value="CHYMOTRYPSIN-RELATED"/>
    <property type="match status" value="1"/>
</dbReference>
<dbReference type="InterPro" id="IPR001254">
    <property type="entry name" value="Trypsin_dom"/>
</dbReference>
<dbReference type="InterPro" id="IPR001314">
    <property type="entry name" value="Peptidase_S1A"/>
</dbReference>
<dbReference type="Pfam" id="PF00089">
    <property type="entry name" value="Trypsin"/>
    <property type="match status" value="1"/>
</dbReference>
<evidence type="ECO:0000259" key="4">
    <source>
        <dbReference type="PROSITE" id="PS50240"/>
    </source>
</evidence>
<dbReference type="AlphaFoldDB" id="A0A336MG85"/>
<comment type="similarity">
    <text evidence="2">Belongs to the peptidase S1 family. CLIP subfamily.</text>
</comment>
<feature type="transmembrane region" description="Helical" evidence="3">
    <location>
        <begin position="289"/>
        <end position="313"/>
    </location>
</feature>
<dbReference type="FunFam" id="2.40.10.10:FF:000068">
    <property type="entry name" value="transmembrane protease serine 2"/>
    <property type="match status" value="1"/>
</dbReference>
<dbReference type="InterPro" id="IPR009003">
    <property type="entry name" value="Peptidase_S1_PA"/>
</dbReference>
<protein>
    <submittedName>
        <fullName evidence="5">CSON000021 protein</fullName>
    </submittedName>
</protein>
<evidence type="ECO:0000256" key="3">
    <source>
        <dbReference type="SAM" id="Phobius"/>
    </source>
</evidence>
<keyword evidence="3" id="KW-0472">Membrane</keyword>
<dbReference type="PRINTS" id="PR00722">
    <property type="entry name" value="CHYMOTRYPSIN"/>
</dbReference>
<feature type="transmembrane region" description="Helical" evidence="3">
    <location>
        <begin position="363"/>
        <end position="386"/>
    </location>
</feature>
<evidence type="ECO:0000256" key="2">
    <source>
        <dbReference type="ARBA" id="ARBA00024195"/>
    </source>
</evidence>
<keyword evidence="3" id="KW-1133">Transmembrane helix</keyword>
<reference evidence="5" key="1">
    <citation type="submission" date="2018-07" db="EMBL/GenBank/DDBJ databases">
        <authorList>
            <person name="Quirk P.G."/>
            <person name="Krulwich T.A."/>
        </authorList>
    </citation>
    <scope>NUCLEOTIDE SEQUENCE</scope>
</reference>
<name>A0A336MG85_CULSO</name>
<organism evidence="5">
    <name type="scientific">Culicoides sonorensis</name>
    <name type="common">Biting midge</name>
    <dbReference type="NCBI Taxonomy" id="179676"/>
    <lineage>
        <taxon>Eukaryota</taxon>
        <taxon>Metazoa</taxon>
        <taxon>Ecdysozoa</taxon>
        <taxon>Arthropoda</taxon>
        <taxon>Hexapoda</taxon>
        <taxon>Insecta</taxon>
        <taxon>Pterygota</taxon>
        <taxon>Neoptera</taxon>
        <taxon>Endopterygota</taxon>
        <taxon>Diptera</taxon>
        <taxon>Nematocera</taxon>
        <taxon>Chironomoidea</taxon>
        <taxon>Ceratopogonidae</taxon>
        <taxon>Ceratopogoninae</taxon>
        <taxon>Culicoides</taxon>
        <taxon>Monoculicoides</taxon>
    </lineage>
</organism>
<evidence type="ECO:0000313" key="5">
    <source>
        <dbReference type="EMBL" id="SSX28421.1"/>
    </source>
</evidence>
<feature type="domain" description="Peptidase S1" evidence="4">
    <location>
        <begin position="35"/>
        <end position="269"/>
    </location>
</feature>
<dbReference type="EMBL" id="UFQT01001006">
    <property type="protein sequence ID" value="SSX28421.1"/>
    <property type="molecule type" value="Genomic_DNA"/>
</dbReference>
<proteinExistence type="inferred from homology"/>
<sequence length="415" mass="46815">MISSGHLTLSKSFLILLLLNFISSTFGFFYDDSWLRASSVTSVDEVEFKFVASLRDRFNTFHCPASIIDRKWALTTAECVYYLSTHSTVLITGTKSLINGGKANKIEKFIVHPDFSHYKLENDIALIQLQNNLDFDEDIGDDNDKINSIKIDSNLDNDLLVYSWGFADHIKASNSIDLQKLSLKSLTMGKCVGSLPNFIARLFDKTNTVCASDSNQQQSHQKGTCNLHSGAPVVNKNKKSLIAIGSNSRPCVLGSASMFLKTWAQSFTDAVDKANDLKNNKVGTSSYEWFQVLFYAIHMLIGLIGIFMFIYGVGFDAFKTYKIGIVEDSNRNVVFLTPAIFCGVSMLFSICITLNYFYSYRKIVARIYFLLAIGSIVTAIVLWCYFIKLDDFNTEQEIRDDKIRQNCIEYCTYKA</sequence>
<keyword evidence="1" id="KW-1015">Disulfide bond</keyword>
<dbReference type="GO" id="GO:0004252">
    <property type="term" value="F:serine-type endopeptidase activity"/>
    <property type="evidence" value="ECO:0007669"/>
    <property type="project" value="InterPro"/>
</dbReference>
<feature type="transmembrane region" description="Helical" evidence="3">
    <location>
        <begin position="333"/>
        <end position="357"/>
    </location>
</feature>
<dbReference type="InterPro" id="IPR043504">
    <property type="entry name" value="Peptidase_S1_PA_chymotrypsin"/>
</dbReference>
<keyword evidence="3" id="KW-0812">Transmembrane</keyword>